<evidence type="ECO:0000313" key="3">
    <source>
        <dbReference type="Proteomes" id="UP000515204"/>
    </source>
</evidence>
<proteinExistence type="predicted"/>
<feature type="coiled-coil region" evidence="1">
    <location>
        <begin position="337"/>
        <end position="441"/>
    </location>
</feature>
<dbReference type="AlphaFoldDB" id="A0A6P3WWG6"/>
<gene>
    <name evidence="4" type="primary">LOC106742108</name>
</gene>
<organism evidence="3 4">
    <name type="scientific">Dinoponera quadriceps</name>
    <name type="common">South American ant</name>
    <dbReference type="NCBI Taxonomy" id="609295"/>
    <lineage>
        <taxon>Eukaryota</taxon>
        <taxon>Metazoa</taxon>
        <taxon>Ecdysozoa</taxon>
        <taxon>Arthropoda</taxon>
        <taxon>Hexapoda</taxon>
        <taxon>Insecta</taxon>
        <taxon>Pterygota</taxon>
        <taxon>Neoptera</taxon>
        <taxon>Endopterygota</taxon>
        <taxon>Hymenoptera</taxon>
        <taxon>Apocrita</taxon>
        <taxon>Aculeata</taxon>
        <taxon>Formicoidea</taxon>
        <taxon>Formicidae</taxon>
        <taxon>Ponerinae</taxon>
        <taxon>Ponerini</taxon>
        <taxon>Dinoponera</taxon>
    </lineage>
</organism>
<dbReference type="OrthoDB" id="7694231at2759"/>
<feature type="coiled-coil region" evidence="1">
    <location>
        <begin position="204"/>
        <end position="301"/>
    </location>
</feature>
<feature type="region of interest" description="Disordered" evidence="2">
    <location>
        <begin position="132"/>
        <end position="180"/>
    </location>
</feature>
<keyword evidence="3" id="KW-1185">Reference proteome</keyword>
<dbReference type="Proteomes" id="UP000515204">
    <property type="component" value="Unplaced"/>
</dbReference>
<keyword evidence="1" id="KW-0175">Coiled coil</keyword>
<evidence type="ECO:0000313" key="4">
    <source>
        <dbReference type="RefSeq" id="XP_014470227.1"/>
    </source>
</evidence>
<evidence type="ECO:0000256" key="1">
    <source>
        <dbReference type="SAM" id="Coils"/>
    </source>
</evidence>
<dbReference type="GeneID" id="106742108"/>
<evidence type="ECO:0000256" key="2">
    <source>
        <dbReference type="SAM" id="MobiDB-lite"/>
    </source>
</evidence>
<name>A0A6P3WWG6_DINQU</name>
<protein>
    <submittedName>
        <fullName evidence="4">Dynactin subunit 1</fullName>
    </submittedName>
</protein>
<sequence length="474" mass="53150">MTKPHKQSSIARPTDGLISAASDMPETATLSRRNAGQRLVAVAATKLPRCVQRKLPCVQAPVRCHPRPSPYRCAEQRALKRPYRLAAIGLSVANRTTDGRADRRSSAIGTPRCKKSLSMMDLSLADGDIGDLKSESGSTDEATDRSKDLLTNGGSAYYSGRSWTDVTPSSESEQGEAAGPTVRAANVVCRVLVLNAWRRRRAEIAQLEQQVEHLHLQIEFLRRLLFAENERVGRLNGELHREKSQLQETIAERDNVKSEKEKLQDELRRVEEVAQERSVAVGNLRNELLTAQDQLSTLDAQMSKDREKILKLREDKRILLDKVSMSEVLAADRGARAEEAESALEELQVRLATQMALVDSAQEELQRTSKELRTTEAERQRLERCLKSSESNGRALSLRAISLEDRLADREAALLRLESEYNSQMTELSELKEQLLRQSQEDGWRKRVLQFAGSIMRASILRTFAFLSSATLPP</sequence>
<accession>A0A6P3WWG6</accession>
<reference evidence="4" key="1">
    <citation type="submission" date="2025-08" db="UniProtKB">
        <authorList>
            <consortium name="RefSeq"/>
        </authorList>
    </citation>
    <scope>IDENTIFICATION</scope>
</reference>
<dbReference type="RefSeq" id="XP_014470227.1">
    <property type="nucleotide sequence ID" value="XM_014614741.1"/>
</dbReference>
<feature type="compositionally biased region" description="Polar residues" evidence="2">
    <location>
        <begin position="161"/>
        <end position="172"/>
    </location>
</feature>
<dbReference type="KEGG" id="dqu:106742108"/>